<evidence type="ECO:0000313" key="4">
    <source>
        <dbReference type="Proteomes" id="UP000824120"/>
    </source>
</evidence>
<dbReference type="Proteomes" id="UP000824120">
    <property type="component" value="Chromosome 12"/>
</dbReference>
<feature type="region of interest" description="Disordered" evidence="1">
    <location>
        <begin position="186"/>
        <end position="261"/>
    </location>
</feature>
<evidence type="ECO:0000313" key="3">
    <source>
        <dbReference type="EMBL" id="KAG5570446.1"/>
    </source>
</evidence>
<organism evidence="3 4">
    <name type="scientific">Solanum commersonii</name>
    <name type="common">Commerson's wild potato</name>
    <name type="synonym">Commerson's nightshade</name>
    <dbReference type="NCBI Taxonomy" id="4109"/>
    <lineage>
        <taxon>Eukaryota</taxon>
        <taxon>Viridiplantae</taxon>
        <taxon>Streptophyta</taxon>
        <taxon>Embryophyta</taxon>
        <taxon>Tracheophyta</taxon>
        <taxon>Spermatophyta</taxon>
        <taxon>Magnoliopsida</taxon>
        <taxon>eudicotyledons</taxon>
        <taxon>Gunneridae</taxon>
        <taxon>Pentapetalae</taxon>
        <taxon>asterids</taxon>
        <taxon>lamiids</taxon>
        <taxon>Solanales</taxon>
        <taxon>Solanaceae</taxon>
        <taxon>Solanoideae</taxon>
        <taxon>Solaneae</taxon>
        <taxon>Solanum</taxon>
    </lineage>
</organism>
<sequence>MARSEEIQVQRSGEGDSQSKDLHNTQKSIQSTFPFARNREAISWRLACESPQSHLQERGSFDEIRAENFNGDYSHVLVEHLTKSSSNIKGEINGNIFSGNLTGAPANHDNEKQRNEEDVEQQPNNSNDEKGDTCAKIHIEDRDRGLMGRTVVAPVHSVSNAIEASIRKAHLHNHANEHNIVHKEQEQHNTQVWQAKQKQQHPPSRTNVDQTQSGNGYPKVSSNFNHQISSQRNRFVLKTSQPNEKYDQPTTSANKKEHIPEPAPYTVVQTYAARLRHNQSKIDNSIKLTTPEVTTKQGLPAVLFVKEEVSGPLAEVCKYTLIGKFTHTMPNTQLLGGVKIAHYNARHVFIDLDNELDYNTVWSKQRMSIAGQLIRIQAWTPSFKPEVETPIVHVWVTLPDLPWHCYNKDYVSGLLLPVGKVLYLDSDSIQKTRGSKAKVKVQIDLTKKRPPYVWIGYIGEDITDGRWQTIEYEDVPPYCFHYMHQGHIECECSIKQRDEDHKRKGELEDKRKNKSSKDSDENSRTEIINNTSKAQSEQKEDHQQEEQWKIQRKKHNNQQPPLKGMKKSADHQHLNQSGMNSIPTHNIYIDLDIEMQEQPSSSKEQGNADGNTVHNKTQSTNERPNEEENNKIQQQAESLTIPTKNRQGRQSTSGIDSKLPSPKSLINVDKVVVGKEADGGMEGRVKEKTTNLQDGKSKGGRELTYVLHEVSDSDHRCDYRAPATPSTQNRAEQ</sequence>
<dbReference type="InterPro" id="IPR040256">
    <property type="entry name" value="At4g02000-like"/>
</dbReference>
<feature type="compositionally biased region" description="Polar residues" evidence="1">
    <location>
        <begin position="525"/>
        <end position="535"/>
    </location>
</feature>
<dbReference type="AlphaFoldDB" id="A0A9J5W5V1"/>
<proteinExistence type="predicted"/>
<feature type="domain" description="DUF4283" evidence="2">
    <location>
        <begin position="314"/>
        <end position="386"/>
    </location>
</feature>
<feature type="region of interest" description="Disordered" evidence="1">
    <location>
        <begin position="1"/>
        <end position="33"/>
    </location>
</feature>
<feature type="region of interest" description="Disordered" evidence="1">
    <location>
        <begin position="503"/>
        <end position="582"/>
    </location>
</feature>
<feature type="region of interest" description="Disordered" evidence="1">
    <location>
        <begin position="597"/>
        <end position="666"/>
    </location>
</feature>
<feature type="compositionally biased region" description="Polar residues" evidence="1">
    <location>
        <begin position="188"/>
        <end position="253"/>
    </location>
</feature>
<name>A0A9J5W5V1_SOLCO</name>
<gene>
    <name evidence="3" type="ORF">H5410_060212</name>
</gene>
<dbReference type="OrthoDB" id="1002340at2759"/>
<feature type="compositionally biased region" description="Basic and acidic residues" evidence="1">
    <location>
        <begin position="503"/>
        <end position="524"/>
    </location>
</feature>
<keyword evidence="4" id="KW-1185">Reference proteome</keyword>
<feature type="compositionally biased region" description="Polar residues" evidence="1">
    <location>
        <begin position="631"/>
        <end position="655"/>
    </location>
</feature>
<reference evidence="3 4" key="1">
    <citation type="submission" date="2020-09" db="EMBL/GenBank/DDBJ databases">
        <title>De no assembly of potato wild relative species, Solanum commersonii.</title>
        <authorList>
            <person name="Cho K."/>
        </authorList>
    </citation>
    <scope>NUCLEOTIDE SEQUENCE [LARGE SCALE GENOMIC DNA]</scope>
    <source>
        <strain evidence="3">LZ3.2</strain>
        <tissue evidence="3">Leaf</tissue>
    </source>
</reference>
<feature type="region of interest" description="Disordered" evidence="1">
    <location>
        <begin position="99"/>
        <end position="132"/>
    </location>
</feature>
<dbReference type="PANTHER" id="PTHR31286">
    <property type="entry name" value="GLYCINE-RICH CELL WALL STRUCTURAL PROTEIN 1.8-LIKE"/>
    <property type="match status" value="1"/>
</dbReference>
<dbReference type="InterPro" id="IPR025558">
    <property type="entry name" value="DUF4283"/>
</dbReference>
<feature type="region of interest" description="Disordered" evidence="1">
    <location>
        <begin position="679"/>
        <end position="700"/>
    </location>
</feature>
<dbReference type="EMBL" id="JACXVP010000012">
    <property type="protein sequence ID" value="KAG5570446.1"/>
    <property type="molecule type" value="Genomic_DNA"/>
</dbReference>
<evidence type="ECO:0000259" key="2">
    <source>
        <dbReference type="Pfam" id="PF14111"/>
    </source>
</evidence>
<comment type="caution">
    <text evidence="3">The sequence shown here is derived from an EMBL/GenBank/DDBJ whole genome shotgun (WGS) entry which is preliminary data.</text>
</comment>
<dbReference type="Pfam" id="PF14111">
    <property type="entry name" value="DUF4283"/>
    <property type="match status" value="1"/>
</dbReference>
<dbReference type="PANTHER" id="PTHR31286:SF177">
    <property type="entry name" value="ENDONUCLEASE_EXONUCLEASE_PHOSPHATASE"/>
    <property type="match status" value="1"/>
</dbReference>
<feature type="compositionally biased region" description="Basic and acidic residues" evidence="1">
    <location>
        <begin position="1"/>
        <end position="24"/>
    </location>
</feature>
<feature type="compositionally biased region" description="Polar residues" evidence="1">
    <location>
        <begin position="597"/>
        <end position="622"/>
    </location>
</feature>
<protein>
    <recommendedName>
        <fullName evidence="2">DUF4283 domain-containing protein</fullName>
    </recommendedName>
</protein>
<feature type="compositionally biased region" description="Basic and acidic residues" evidence="1">
    <location>
        <begin position="536"/>
        <end position="549"/>
    </location>
</feature>
<accession>A0A9J5W5V1</accession>
<evidence type="ECO:0000256" key="1">
    <source>
        <dbReference type="SAM" id="MobiDB-lite"/>
    </source>
</evidence>